<feature type="compositionally biased region" description="Polar residues" evidence="4">
    <location>
        <begin position="884"/>
        <end position="914"/>
    </location>
</feature>
<sequence length="1142" mass="126099">MAQAAQADLKATHYTQQLQSCLTRGAWADSAPAKAAKGPPMSWQELVRKFKKHCPTRHITAELALHTQSLSILLLPPRVDIKRITPEDLDGDSEEPAGSLILGKECELDPSRVEDARLGFAALELLNDTPEERDSTLFTRAYFAYALKRYKECLALLNSMNFDENPSPTATTSRTGTVSSRLSVPNHPASTHGSSSSTSTGTHLTWTGSIASVDVDERDSKMWRIVEIVRGRCLQGMAMEKLKHEQEAFVAYEAALPLLQNLRIVQSSSAQPVTHPHPSFIKYRELWRWTERLLWRASCLASKHAHIQRAMDIYRVYASHAQYFPPSFRPNHRGTVTALHLQGLLLTSPGSPMASRNQTRLAWITEARTLLGEYRLVLAACTVFPRAGERNVRVEEYCDALMAVWERSGAKGQEASWVIEILWWATRMTFHSHRIFRHLFRLLHASGEHMLAKRTLKLYVQLVTKARQASMSEIETTIRRRRTLDSLDNDPAVMGEGEPVEEPSGSDNDRQFVGGLIFGARMLCRLPGDVEDIKWAKECLDIAKGVLAGNARLARDLTLKARLSCADGIVESTLAYRDADRATRPLLMRSAVDHLASAVQFNSESADAYYHLAVALLQAGSTRDLDASIKAARHAVELESTEIRYWHLLGLALSASGENNQARKVLEIGEALETDEETEAQIEDSSATPAGDSIVGTPRSDSPTANDSLLSASATSVPSPTTMLLPVPDHPRPSREDLFEHGLQLRMTLLALIERMQGAESASGRWVEIFAWFAERGGWAQPMEDRKGRASFELPPINTIPPSDSGHDTEESGASLPVPLLTITKSMSATHLPSTGVPVTIIPPTPSENGDAESIHTIRLSNEDEQGAPRKKKAHQIIKEQVNKRQSQIQTFSKKLGRSSTLRSQMSRASSTPDISLMLGDNSRLYQASSIHSRQRMSPRNSYMSFTPRSMAPTPPPAPLAAIVEKRTEREKRLIADLWLTSAATFRRMGKLDEARAAIQEAETLDEGNPSVWVQLGLYFVGNGEITHAITAFHKALVIDPDHIPAVVHLAQQYLNPAIGPTTAIASEASESRKGAVDLAAGMLSSFTKGPGWDVPEAWYLLAKAVSLQGRPERERECLTYALGLVEGKPIRDIRVALDCAL</sequence>
<feature type="compositionally biased region" description="Polar residues" evidence="4">
    <location>
        <begin position="164"/>
        <end position="183"/>
    </location>
</feature>
<dbReference type="InterPro" id="IPR011990">
    <property type="entry name" value="TPR-like_helical_dom_sf"/>
</dbReference>
<keyword evidence="3" id="KW-0802">TPR repeat</keyword>
<feature type="compositionally biased region" description="Low complexity" evidence="4">
    <location>
        <begin position="708"/>
        <end position="721"/>
    </location>
</feature>
<evidence type="ECO:0000256" key="1">
    <source>
        <dbReference type="ARBA" id="ARBA00002550"/>
    </source>
</evidence>
<feature type="region of interest" description="Disordered" evidence="4">
    <location>
        <begin position="487"/>
        <end position="507"/>
    </location>
</feature>
<feature type="region of interest" description="Disordered" evidence="4">
    <location>
        <begin position="164"/>
        <end position="201"/>
    </location>
</feature>
<dbReference type="Gene3D" id="1.25.40.10">
    <property type="entry name" value="Tetratricopeptide repeat domain"/>
    <property type="match status" value="2"/>
</dbReference>
<dbReference type="AlphaFoldDB" id="A0A0C3BEG5"/>
<feature type="region of interest" description="Disordered" evidence="4">
    <location>
        <begin position="881"/>
        <end position="917"/>
    </location>
</feature>
<name>A0A0C3BEG5_SERVB</name>
<proteinExistence type="inferred from homology"/>
<feature type="compositionally biased region" description="Acidic residues" evidence="4">
    <location>
        <begin position="671"/>
        <end position="682"/>
    </location>
</feature>
<reference evidence="6" key="2">
    <citation type="submission" date="2015-01" db="EMBL/GenBank/DDBJ databases">
        <title>Evolutionary Origins and Diversification of the Mycorrhizal Mutualists.</title>
        <authorList>
            <consortium name="DOE Joint Genome Institute"/>
            <consortium name="Mycorrhizal Genomics Consortium"/>
            <person name="Kohler A."/>
            <person name="Kuo A."/>
            <person name="Nagy L.G."/>
            <person name="Floudas D."/>
            <person name="Copeland A."/>
            <person name="Barry K.W."/>
            <person name="Cichocki N."/>
            <person name="Veneault-Fourrey C."/>
            <person name="LaButti K."/>
            <person name="Lindquist E.A."/>
            <person name="Lipzen A."/>
            <person name="Lundell T."/>
            <person name="Morin E."/>
            <person name="Murat C."/>
            <person name="Riley R."/>
            <person name="Ohm R."/>
            <person name="Sun H."/>
            <person name="Tunlid A."/>
            <person name="Henrissat B."/>
            <person name="Grigoriev I.V."/>
            <person name="Hibbett D.S."/>
            <person name="Martin F."/>
        </authorList>
    </citation>
    <scope>NUCLEOTIDE SEQUENCE [LARGE SCALE GENOMIC DNA]</scope>
    <source>
        <strain evidence="6">MAFF 305830</strain>
    </source>
</reference>
<comment type="function">
    <text evidence="1">Involved in endocytosis.</text>
</comment>
<evidence type="ECO:0008006" key="7">
    <source>
        <dbReference type="Google" id="ProtNLM"/>
    </source>
</evidence>
<accession>A0A0C3BEG5</accession>
<dbReference type="PANTHER" id="PTHR23083">
    <property type="entry name" value="TETRATRICOPEPTIDE REPEAT PROTEIN, TPR"/>
    <property type="match status" value="1"/>
</dbReference>
<dbReference type="PANTHER" id="PTHR23083:SF464">
    <property type="entry name" value="TETRATRICOPEPTIDE REPEAT DOMAIN 7, ISOFORM A"/>
    <property type="match status" value="1"/>
</dbReference>
<evidence type="ECO:0000256" key="2">
    <source>
        <dbReference type="ARBA" id="ARBA00038251"/>
    </source>
</evidence>
<dbReference type="HOGENOM" id="CLU_004745_0_0_1"/>
<dbReference type="STRING" id="933852.A0A0C3BEG5"/>
<feature type="region of interest" description="Disordered" evidence="4">
    <location>
        <begin position="671"/>
        <end position="736"/>
    </location>
</feature>
<feature type="repeat" description="TPR" evidence="3">
    <location>
        <begin position="1010"/>
        <end position="1043"/>
    </location>
</feature>
<feature type="compositionally biased region" description="Low complexity" evidence="4">
    <location>
        <begin position="190"/>
        <end position="201"/>
    </location>
</feature>
<comment type="similarity">
    <text evidence="2">Belongs to the YPP1 family.</text>
</comment>
<dbReference type="Proteomes" id="UP000054097">
    <property type="component" value="Unassembled WGS sequence"/>
</dbReference>
<reference evidence="5 6" key="1">
    <citation type="submission" date="2014-04" db="EMBL/GenBank/DDBJ databases">
        <authorList>
            <consortium name="DOE Joint Genome Institute"/>
            <person name="Kuo A."/>
            <person name="Zuccaro A."/>
            <person name="Kohler A."/>
            <person name="Nagy L.G."/>
            <person name="Floudas D."/>
            <person name="Copeland A."/>
            <person name="Barry K.W."/>
            <person name="Cichocki N."/>
            <person name="Veneault-Fourrey C."/>
            <person name="LaButti K."/>
            <person name="Lindquist E.A."/>
            <person name="Lipzen A."/>
            <person name="Lundell T."/>
            <person name="Morin E."/>
            <person name="Murat C."/>
            <person name="Sun H."/>
            <person name="Tunlid A."/>
            <person name="Henrissat B."/>
            <person name="Grigoriev I.V."/>
            <person name="Hibbett D.S."/>
            <person name="Martin F."/>
            <person name="Nordberg H.P."/>
            <person name="Cantor M.N."/>
            <person name="Hua S.X."/>
        </authorList>
    </citation>
    <scope>NUCLEOTIDE SEQUENCE [LARGE SCALE GENOMIC DNA]</scope>
    <source>
        <strain evidence="5 6">MAFF 305830</strain>
    </source>
</reference>
<dbReference type="SUPFAM" id="SSF48452">
    <property type="entry name" value="TPR-like"/>
    <property type="match status" value="1"/>
</dbReference>
<dbReference type="EMBL" id="KN824284">
    <property type="protein sequence ID" value="KIM30519.1"/>
    <property type="molecule type" value="Genomic_DNA"/>
</dbReference>
<protein>
    <recommendedName>
        <fullName evidence="7">TPR-like protein</fullName>
    </recommendedName>
</protein>
<evidence type="ECO:0000313" key="6">
    <source>
        <dbReference type="Proteomes" id="UP000054097"/>
    </source>
</evidence>
<keyword evidence="6" id="KW-1185">Reference proteome</keyword>
<gene>
    <name evidence="5" type="ORF">M408DRAFT_328089</name>
</gene>
<dbReference type="SMART" id="SM00028">
    <property type="entry name" value="TPR"/>
    <property type="match status" value="6"/>
</dbReference>
<evidence type="ECO:0000313" key="5">
    <source>
        <dbReference type="EMBL" id="KIM30519.1"/>
    </source>
</evidence>
<evidence type="ECO:0000256" key="4">
    <source>
        <dbReference type="SAM" id="MobiDB-lite"/>
    </source>
</evidence>
<evidence type="ECO:0000256" key="3">
    <source>
        <dbReference type="PROSITE-ProRule" id="PRU00339"/>
    </source>
</evidence>
<dbReference type="OrthoDB" id="29013at2759"/>
<dbReference type="InterPro" id="IPR019734">
    <property type="entry name" value="TPR_rpt"/>
</dbReference>
<organism evidence="5 6">
    <name type="scientific">Serendipita vermifera MAFF 305830</name>
    <dbReference type="NCBI Taxonomy" id="933852"/>
    <lineage>
        <taxon>Eukaryota</taxon>
        <taxon>Fungi</taxon>
        <taxon>Dikarya</taxon>
        <taxon>Basidiomycota</taxon>
        <taxon>Agaricomycotina</taxon>
        <taxon>Agaricomycetes</taxon>
        <taxon>Sebacinales</taxon>
        <taxon>Serendipitaceae</taxon>
        <taxon>Serendipita</taxon>
    </lineage>
</organism>
<dbReference type="InterPro" id="IPR051722">
    <property type="entry name" value="Endocytosis_PI4K-reg_protein"/>
</dbReference>
<dbReference type="PROSITE" id="PS50005">
    <property type="entry name" value="TPR"/>
    <property type="match status" value="1"/>
</dbReference>